<comment type="subcellular location">
    <subcellularLocation>
        <location evidence="1">Cell membrane</location>
        <topology evidence="1">Multi-pass membrane protein</topology>
    </subcellularLocation>
</comment>
<dbReference type="InterPro" id="IPR029044">
    <property type="entry name" value="Nucleotide-diphossugar_trans"/>
</dbReference>
<reference evidence="11 12" key="1">
    <citation type="submission" date="2018-08" db="EMBL/GenBank/DDBJ databases">
        <title>Genome sequencing of Agrobacterium vitis strain ICMP 10754.</title>
        <authorList>
            <person name="Visnovsky S.B."/>
            <person name="Pitman A.R."/>
        </authorList>
    </citation>
    <scope>NUCLEOTIDE SEQUENCE [LARGE SCALE GENOMIC DNA]</scope>
    <source>
        <strain evidence="11 12">ICMP 10754</strain>
    </source>
</reference>
<evidence type="ECO:0000256" key="10">
    <source>
        <dbReference type="SAM" id="Phobius"/>
    </source>
</evidence>
<dbReference type="AlphaFoldDB" id="A0A368NSK8"/>
<dbReference type="Pfam" id="PF01644">
    <property type="entry name" value="Chitin_synth_1"/>
    <property type="match status" value="1"/>
</dbReference>
<name>A0A368NSK8_AGRVI</name>
<keyword evidence="7 10" id="KW-1133">Transmembrane helix</keyword>
<dbReference type="SUPFAM" id="SSF53448">
    <property type="entry name" value="Nucleotide-diphospho-sugar transferases"/>
    <property type="match status" value="1"/>
</dbReference>
<evidence type="ECO:0000256" key="9">
    <source>
        <dbReference type="ARBA" id="ARBA00023316"/>
    </source>
</evidence>
<feature type="transmembrane region" description="Helical" evidence="10">
    <location>
        <begin position="597"/>
        <end position="617"/>
    </location>
</feature>
<evidence type="ECO:0000256" key="7">
    <source>
        <dbReference type="ARBA" id="ARBA00022989"/>
    </source>
</evidence>
<dbReference type="GO" id="GO:0030428">
    <property type="term" value="C:cell septum"/>
    <property type="evidence" value="ECO:0007669"/>
    <property type="project" value="TreeGrafter"/>
</dbReference>
<evidence type="ECO:0000313" key="12">
    <source>
        <dbReference type="Proteomes" id="UP000436911"/>
    </source>
</evidence>
<evidence type="ECO:0000256" key="3">
    <source>
        <dbReference type="ARBA" id="ARBA00022475"/>
    </source>
</evidence>
<evidence type="ECO:0000256" key="6">
    <source>
        <dbReference type="ARBA" id="ARBA00022692"/>
    </source>
</evidence>
<keyword evidence="9" id="KW-0961">Cell wall biogenesis/degradation</keyword>
<dbReference type="GO" id="GO:0071555">
    <property type="term" value="P:cell wall organization"/>
    <property type="evidence" value="ECO:0007669"/>
    <property type="project" value="UniProtKB-KW"/>
</dbReference>
<protein>
    <recommendedName>
        <fullName evidence="2">chitin synthase</fullName>
        <ecNumber evidence="2">2.4.1.16</ecNumber>
    </recommendedName>
</protein>
<organism evidence="11 12">
    <name type="scientific">Agrobacterium vitis</name>
    <name type="common">Rhizobium vitis</name>
    <dbReference type="NCBI Taxonomy" id="373"/>
    <lineage>
        <taxon>Bacteria</taxon>
        <taxon>Pseudomonadati</taxon>
        <taxon>Pseudomonadota</taxon>
        <taxon>Alphaproteobacteria</taxon>
        <taxon>Hyphomicrobiales</taxon>
        <taxon>Rhizobiaceae</taxon>
        <taxon>Rhizobium/Agrobacterium group</taxon>
        <taxon>Agrobacterium</taxon>
    </lineage>
</organism>
<keyword evidence="6 10" id="KW-0812">Transmembrane</keyword>
<dbReference type="EMBL" id="QUSG01000006">
    <property type="protein sequence ID" value="KAA3526913.1"/>
    <property type="molecule type" value="Genomic_DNA"/>
</dbReference>
<gene>
    <name evidence="11" type="ORF">DXT89_13255</name>
</gene>
<dbReference type="GO" id="GO:0005886">
    <property type="term" value="C:plasma membrane"/>
    <property type="evidence" value="ECO:0007669"/>
    <property type="project" value="UniProtKB-SubCell"/>
</dbReference>
<evidence type="ECO:0000256" key="8">
    <source>
        <dbReference type="ARBA" id="ARBA00023136"/>
    </source>
</evidence>
<dbReference type="Proteomes" id="UP000436911">
    <property type="component" value="Unassembled WGS sequence"/>
</dbReference>
<accession>A0A368NSK8</accession>
<dbReference type="PANTHER" id="PTHR22914">
    <property type="entry name" value="CHITIN SYNTHASE"/>
    <property type="match status" value="1"/>
</dbReference>
<feature type="transmembrane region" description="Helical" evidence="10">
    <location>
        <begin position="426"/>
        <end position="446"/>
    </location>
</feature>
<evidence type="ECO:0000256" key="5">
    <source>
        <dbReference type="ARBA" id="ARBA00022679"/>
    </source>
</evidence>
<evidence type="ECO:0000256" key="4">
    <source>
        <dbReference type="ARBA" id="ARBA00022676"/>
    </source>
</evidence>
<feature type="transmembrane region" description="Helical" evidence="10">
    <location>
        <begin position="571"/>
        <end position="591"/>
    </location>
</feature>
<feature type="transmembrane region" description="Helical" evidence="10">
    <location>
        <begin position="466"/>
        <end position="484"/>
    </location>
</feature>
<keyword evidence="4" id="KW-0328">Glycosyltransferase</keyword>
<dbReference type="PANTHER" id="PTHR22914:SF9">
    <property type="entry name" value="CHITIN SYNTHASE 1"/>
    <property type="match status" value="1"/>
</dbReference>
<comment type="caution">
    <text evidence="11">The sequence shown here is derived from an EMBL/GenBank/DDBJ whole genome shotgun (WGS) entry which is preliminary data.</text>
</comment>
<evidence type="ECO:0000256" key="2">
    <source>
        <dbReference type="ARBA" id="ARBA00012543"/>
    </source>
</evidence>
<evidence type="ECO:0000313" key="11">
    <source>
        <dbReference type="EMBL" id="KAA3526913.1"/>
    </source>
</evidence>
<feature type="transmembrane region" description="Helical" evidence="10">
    <location>
        <begin position="355"/>
        <end position="372"/>
    </location>
</feature>
<keyword evidence="5" id="KW-0808">Transferase</keyword>
<feature type="transmembrane region" description="Helical" evidence="10">
    <location>
        <begin position="520"/>
        <end position="540"/>
    </location>
</feature>
<dbReference type="GO" id="GO:0006031">
    <property type="term" value="P:chitin biosynthetic process"/>
    <property type="evidence" value="ECO:0007669"/>
    <property type="project" value="TreeGrafter"/>
</dbReference>
<proteinExistence type="predicted"/>
<evidence type="ECO:0000256" key="1">
    <source>
        <dbReference type="ARBA" id="ARBA00004651"/>
    </source>
</evidence>
<dbReference type="InterPro" id="IPR004835">
    <property type="entry name" value="Chitin_synth"/>
</dbReference>
<keyword evidence="3" id="KW-1003">Cell membrane</keyword>
<dbReference type="EC" id="2.4.1.16" evidence="2"/>
<sequence>MAVTLFSPVARDSAAGQAAALRAPVSLQDAPLNTGWFDDQPFDQASSEGTEILACLTLFNEPAEAVAATLACLAANQEMLFSRNGAIQRLEVAIVLDGRDRVHPETEVLFNRLGFDLDWGCDPETASIDRQGEDEVRVRVQTRHIPLDRLTGKSGHPLCVHLAVKDRNRGKLDSHAFFFRDLAERLRPDFVLQIDAGSRPADDCLATLLAQMECEPDCAALATNIVMQDAALTDWLQSWQQADFLWQKLSDWPIGNGLGYLEVVPGQASLFRMSALRRGENGDPMAAYFRGLSKPTSLMEANLFLAEDRIIGAEIVKSHPACTIRYHHDANLVTDGCMTIGELLRQRRRWTNSTLVARLTAIGSLAALLWHGRLTPARWCSMALALAWTLLQLLEQWFIPASLALLVSLTSGLWQDEARNGVAGNGLAWGMAAGVLLFWLYCLVSMKAREEGESFSRRLHGCLHGLGLGILLTCTVLGFVICLVEVGSVIQGVILMVALILGMAVWRHSSGAMSDLLRVFVLYIPSAPVASFYLLSYALANFHDVSWGTKGLVGDSRAAIPVGWRRMRLRLLTLWVVSNTALVWLVIGGVPGGAISVLQYACLPVVGQIAIASLLLLSANYRKPISLFTKIKDRAGSVPHLHR</sequence>
<feature type="transmembrane region" description="Helical" evidence="10">
    <location>
        <begin position="489"/>
        <end position="508"/>
    </location>
</feature>
<keyword evidence="8 10" id="KW-0472">Membrane</keyword>
<dbReference type="GO" id="GO:0004100">
    <property type="term" value="F:chitin synthase activity"/>
    <property type="evidence" value="ECO:0007669"/>
    <property type="project" value="UniProtKB-EC"/>
</dbReference>